<dbReference type="AlphaFoldDB" id="A0AAE0S5G6"/>
<gene>
    <name evidence="1" type="ORF">CHS0354_022923</name>
</gene>
<comment type="caution">
    <text evidence="1">The sequence shown here is derived from an EMBL/GenBank/DDBJ whole genome shotgun (WGS) entry which is preliminary data.</text>
</comment>
<keyword evidence="2" id="KW-1185">Reference proteome</keyword>
<reference evidence="1" key="3">
    <citation type="submission" date="2023-05" db="EMBL/GenBank/DDBJ databases">
        <authorList>
            <person name="Smith C.H."/>
        </authorList>
    </citation>
    <scope>NUCLEOTIDE SEQUENCE</scope>
    <source>
        <strain evidence="1">CHS0354</strain>
        <tissue evidence="1">Mantle</tissue>
    </source>
</reference>
<sequence>MNLQKSLCQIPVEQISAVVQSTVDLEDREVTYTPPGIGNSEEMSTRVVQVPDDV</sequence>
<protein>
    <submittedName>
        <fullName evidence="1">Uncharacterized protein</fullName>
    </submittedName>
</protein>
<reference evidence="1" key="1">
    <citation type="journal article" date="2021" name="Genome Biol. Evol.">
        <title>A High-Quality Reference Genome for a Parasitic Bivalve with Doubly Uniparental Inheritance (Bivalvia: Unionida).</title>
        <authorList>
            <person name="Smith C.H."/>
        </authorList>
    </citation>
    <scope>NUCLEOTIDE SEQUENCE</scope>
    <source>
        <strain evidence="1">CHS0354</strain>
    </source>
</reference>
<organism evidence="1 2">
    <name type="scientific">Potamilus streckersoni</name>
    <dbReference type="NCBI Taxonomy" id="2493646"/>
    <lineage>
        <taxon>Eukaryota</taxon>
        <taxon>Metazoa</taxon>
        <taxon>Spiralia</taxon>
        <taxon>Lophotrochozoa</taxon>
        <taxon>Mollusca</taxon>
        <taxon>Bivalvia</taxon>
        <taxon>Autobranchia</taxon>
        <taxon>Heteroconchia</taxon>
        <taxon>Palaeoheterodonta</taxon>
        <taxon>Unionida</taxon>
        <taxon>Unionoidea</taxon>
        <taxon>Unionidae</taxon>
        <taxon>Ambleminae</taxon>
        <taxon>Lampsilini</taxon>
        <taxon>Potamilus</taxon>
    </lineage>
</organism>
<evidence type="ECO:0000313" key="2">
    <source>
        <dbReference type="Proteomes" id="UP001195483"/>
    </source>
</evidence>
<dbReference type="EMBL" id="JAEAOA010001386">
    <property type="protein sequence ID" value="KAK3585514.1"/>
    <property type="molecule type" value="Genomic_DNA"/>
</dbReference>
<dbReference type="Proteomes" id="UP001195483">
    <property type="component" value="Unassembled WGS sequence"/>
</dbReference>
<reference evidence="1" key="2">
    <citation type="journal article" date="2021" name="Genome Biol. Evol.">
        <title>Developing a high-quality reference genome for a parasitic bivalve with doubly uniparental inheritance (Bivalvia: Unionida).</title>
        <authorList>
            <person name="Smith C.H."/>
        </authorList>
    </citation>
    <scope>NUCLEOTIDE SEQUENCE</scope>
    <source>
        <strain evidence="1">CHS0354</strain>
        <tissue evidence="1">Mantle</tissue>
    </source>
</reference>
<evidence type="ECO:0000313" key="1">
    <source>
        <dbReference type="EMBL" id="KAK3585514.1"/>
    </source>
</evidence>
<accession>A0AAE0S5G6</accession>
<feature type="non-terminal residue" evidence="1">
    <location>
        <position position="54"/>
    </location>
</feature>
<name>A0AAE0S5G6_9BIVA</name>
<proteinExistence type="predicted"/>